<evidence type="ECO:0008006" key="3">
    <source>
        <dbReference type="Google" id="ProtNLM"/>
    </source>
</evidence>
<comment type="caution">
    <text evidence="1">The sequence shown here is derived from an EMBL/GenBank/DDBJ whole genome shotgun (WGS) entry which is preliminary data.</text>
</comment>
<keyword evidence="2" id="KW-1185">Reference proteome</keyword>
<dbReference type="OrthoDB" id="550575at2759"/>
<name>A0A397S3W7_9GLOM</name>
<protein>
    <recommendedName>
        <fullName evidence="3">F-box domain-containing protein</fullName>
    </recommendedName>
</protein>
<reference evidence="1 2" key="1">
    <citation type="submission" date="2018-06" db="EMBL/GenBank/DDBJ databases">
        <title>Comparative genomics reveals the genomic features of Rhizophagus irregularis, R. cerebriforme, R. diaphanum and Gigaspora rosea, and their symbiotic lifestyle signature.</title>
        <authorList>
            <person name="Morin E."/>
            <person name="San Clemente H."/>
            <person name="Chen E.C.H."/>
            <person name="De La Providencia I."/>
            <person name="Hainaut M."/>
            <person name="Kuo A."/>
            <person name="Kohler A."/>
            <person name="Murat C."/>
            <person name="Tang N."/>
            <person name="Roy S."/>
            <person name="Loubradou J."/>
            <person name="Henrissat B."/>
            <person name="Grigoriev I.V."/>
            <person name="Corradi N."/>
            <person name="Roux C."/>
            <person name="Martin F.M."/>
        </authorList>
    </citation>
    <scope>NUCLEOTIDE SEQUENCE [LARGE SCALE GENOMIC DNA]</scope>
    <source>
        <strain evidence="1 2">DAOM 227022</strain>
    </source>
</reference>
<dbReference type="AlphaFoldDB" id="A0A397S3W7"/>
<evidence type="ECO:0000313" key="2">
    <source>
        <dbReference type="Proteomes" id="UP000265703"/>
    </source>
</evidence>
<evidence type="ECO:0000313" key="1">
    <source>
        <dbReference type="EMBL" id="RIA81110.1"/>
    </source>
</evidence>
<dbReference type="InterPro" id="IPR032675">
    <property type="entry name" value="LRR_dom_sf"/>
</dbReference>
<dbReference type="Proteomes" id="UP000265703">
    <property type="component" value="Unassembled WGS sequence"/>
</dbReference>
<organism evidence="1 2">
    <name type="scientific">Glomus cerebriforme</name>
    <dbReference type="NCBI Taxonomy" id="658196"/>
    <lineage>
        <taxon>Eukaryota</taxon>
        <taxon>Fungi</taxon>
        <taxon>Fungi incertae sedis</taxon>
        <taxon>Mucoromycota</taxon>
        <taxon>Glomeromycotina</taxon>
        <taxon>Glomeromycetes</taxon>
        <taxon>Glomerales</taxon>
        <taxon>Glomeraceae</taxon>
        <taxon>Glomus</taxon>
    </lineage>
</organism>
<dbReference type="Gene3D" id="3.80.10.10">
    <property type="entry name" value="Ribonuclease Inhibitor"/>
    <property type="match status" value="1"/>
</dbReference>
<dbReference type="SUPFAM" id="SSF52047">
    <property type="entry name" value="RNI-like"/>
    <property type="match status" value="1"/>
</dbReference>
<gene>
    <name evidence="1" type="ORF">C1645_837525</name>
</gene>
<dbReference type="EMBL" id="QKYT01000846">
    <property type="protein sequence ID" value="RIA81110.1"/>
    <property type="molecule type" value="Genomic_DNA"/>
</dbReference>
<accession>A0A397S3W7</accession>
<sequence>MSQLLADCLNEIFEYLENDMVTLHSCLLVNRIWCEVSVKFFWRNIWKYRDSNYRTLIACLPTESKEILLKKGINISTLTSKPPIFNYASFCKILPIHRVGYKLKMILRHDKQYKQWQNLCNDSYILEQEIYKLYMSQIGSLRKLELILNMDWNIAFAFYPGAEDCLKNLSELSYDSDISTELFFQLSQICHNILSLNINYRNHISKELTDLISVQENLKYLSINQFTDESLKQIITSIKNPNNLSKLSIYGEEQPSLLFITKFTNLQELDLSIGKFEILQHVIFPQLQILKIYEKFELLTKFIENNGKNLRELYIIHEDYCYSNDSSNLAIAKSCPNLRKLFVGFKNNELETLKIAFKNCLYLETIKIWCGGNFLSEKEALEMVLKYSHKNLYKVILYHQDYTKSKLLPEELESFFISWANRVPQKSLSLLINDCDYYYNARNSLNKSAENMKIIEKYIKLGVIREFEVN</sequence>
<proteinExistence type="predicted"/>